<dbReference type="HOGENOM" id="CLU_644987_0_0_2"/>
<organism evidence="2">
    <name type="scientific">Methanotorris igneus (strain DSM 5666 / JCM 11834 / Kol 5)</name>
    <dbReference type="NCBI Taxonomy" id="880724"/>
    <lineage>
        <taxon>Archaea</taxon>
        <taxon>Methanobacteriati</taxon>
        <taxon>Methanobacteriota</taxon>
        <taxon>Methanomada group</taxon>
        <taxon>Methanococci</taxon>
        <taxon>Methanococcales</taxon>
        <taxon>Methanocaldococcaceae</taxon>
        <taxon>Methanotorris</taxon>
    </lineage>
</organism>
<sequence length="442" mass="51070">MGKESDNRTLDFHFKKYGRKGTSTEPTYKDIIEYITALISENIEDYQSQHTKLINIILNLVYPIKHFPHPLYDLGYRPKKGSTLGVKIVLDGIYYTENGNPAEITPDVILVNDNDTHVLIFECKSKSIKEEQLKKYLKLKENLHAIINKGYISVIKNPGLYKSDVSYISFDDLTTHPVLKDTEDIQILKVSPGEISLKHGSYENSKLNNIFPITWGEKEKPSYDLLICDAENNEEGSLFKMLILRELISMALFGHDEPEVGMVFSEKITLPKGEYSLESLEENNFKEIENILQKLCKRKCVIDKENKLLRVDKDIVILPEDKPLNANVFKLIDALDISINMNSLVEKEFTVGTLMDALYRSTSISIIDYFYKDYKNIVSNRIEKTLRLFSNRNLKKYLRKVSGKWRIKVIKDKRMARKFGESCKRELETIKGRQTTLDESAK</sequence>
<gene>
    <name evidence="1" type="ordered locus">Metig_0518</name>
</gene>
<name>F6BBZ3_METIK</name>
<reference evidence="1 2" key="1">
    <citation type="submission" date="2011-05" db="EMBL/GenBank/DDBJ databases">
        <title>Complete sequence of Methanotorris igneus Kol 5.</title>
        <authorList>
            <consortium name="US DOE Joint Genome Institute"/>
            <person name="Lucas S."/>
            <person name="Han J."/>
            <person name="Lapidus A."/>
            <person name="Cheng J.-F."/>
            <person name="Goodwin L."/>
            <person name="Pitluck S."/>
            <person name="Peters L."/>
            <person name="Mikhailova N."/>
            <person name="Chertkov O."/>
            <person name="Han C."/>
            <person name="Tapia R."/>
            <person name="Land M."/>
            <person name="Hauser L."/>
            <person name="Kyrpides N."/>
            <person name="Ivanova N."/>
            <person name="Pagani I."/>
            <person name="Sieprawska-Lupa M."/>
            <person name="Whitman W."/>
            <person name="Woyke T."/>
        </authorList>
    </citation>
    <scope>NUCLEOTIDE SEQUENCE [LARGE SCALE GENOMIC DNA]</scope>
    <source>
        <strain evidence="2">DSM 5666 / JCM 11834 / Kol 5</strain>
    </source>
</reference>
<evidence type="ECO:0000313" key="1">
    <source>
        <dbReference type="EMBL" id="AEF96074.1"/>
    </source>
</evidence>
<dbReference type="GeneID" id="10643355"/>
<proteinExistence type="predicted"/>
<dbReference type="KEGG" id="mig:Metig_0518"/>
<accession>F6BBZ3</accession>
<dbReference type="EMBL" id="CP002737">
    <property type="protein sequence ID" value="AEF96074.1"/>
    <property type="molecule type" value="Genomic_DNA"/>
</dbReference>
<dbReference type="Proteomes" id="UP000009227">
    <property type="component" value="Chromosome"/>
</dbReference>
<protein>
    <submittedName>
        <fullName evidence="1">Uncharacterized protein</fullName>
    </submittedName>
</protein>
<dbReference type="RefSeq" id="WP_013798682.1">
    <property type="nucleotide sequence ID" value="NC_015562.1"/>
</dbReference>
<keyword evidence="2" id="KW-1185">Reference proteome</keyword>
<dbReference type="OrthoDB" id="100287at2157"/>
<evidence type="ECO:0000313" key="2">
    <source>
        <dbReference type="Proteomes" id="UP000009227"/>
    </source>
</evidence>
<dbReference type="AlphaFoldDB" id="F6BBZ3"/>